<organism evidence="1">
    <name type="scientific">viral metagenome</name>
    <dbReference type="NCBI Taxonomy" id="1070528"/>
    <lineage>
        <taxon>unclassified sequences</taxon>
        <taxon>metagenomes</taxon>
        <taxon>organismal metagenomes</taxon>
    </lineage>
</organism>
<dbReference type="EMBL" id="MN740864">
    <property type="protein sequence ID" value="QHS82919.1"/>
    <property type="molecule type" value="Genomic_DNA"/>
</dbReference>
<reference evidence="1" key="1">
    <citation type="journal article" date="2020" name="Nature">
        <title>Giant virus diversity and host interactions through global metagenomics.</title>
        <authorList>
            <person name="Schulz F."/>
            <person name="Roux S."/>
            <person name="Paez-Espino D."/>
            <person name="Jungbluth S."/>
            <person name="Walsh D.A."/>
            <person name="Denef V.J."/>
            <person name="McMahon K.D."/>
            <person name="Konstantinidis K.T."/>
            <person name="Eloe-Fadrosh E.A."/>
            <person name="Kyrpides N.C."/>
            <person name="Woyke T."/>
        </authorList>
    </citation>
    <scope>NUCLEOTIDE SEQUENCE</scope>
    <source>
        <strain evidence="1">GVMAG-S-1103017-74</strain>
    </source>
</reference>
<name>A0A6C0ASN6_9ZZZZ</name>
<proteinExistence type="predicted"/>
<protein>
    <submittedName>
        <fullName evidence="1">Uncharacterized protein</fullName>
    </submittedName>
</protein>
<evidence type="ECO:0000313" key="1">
    <source>
        <dbReference type="EMBL" id="QHS82919.1"/>
    </source>
</evidence>
<sequence>MTSAQCTTSEFWEMKDQFDEDFEDACYMVRSAWDASCMQACGAEQMSARRDELLCAKQRLKQFSDAVNALEGKATRRVTRSVTRDMQRVHTAMQELLSELSYF</sequence>
<accession>A0A6C0ASN6</accession>
<dbReference type="AlphaFoldDB" id="A0A6C0ASN6"/>